<organism evidence="2 3">
    <name type="scientific">Candidatus Woesebacteria bacterium GW2011_GWB1_38_8</name>
    <dbReference type="NCBI Taxonomy" id="1618570"/>
    <lineage>
        <taxon>Bacteria</taxon>
        <taxon>Candidatus Woeseibacteriota</taxon>
    </lineage>
</organism>
<feature type="domain" description="PD-(D/E)XK endonuclease-like" evidence="1">
    <location>
        <begin position="6"/>
        <end position="249"/>
    </location>
</feature>
<name>A0A0G0KZK8_9BACT</name>
<evidence type="ECO:0000313" key="3">
    <source>
        <dbReference type="Proteomes" id="UP000034081"/>
    </source>
</evidence>
<dbReference type="Pfam" id="PF12705">
    <property type="entry name" value="PDDEXK_1"/>
    <property type="match status" value="1"/>
</dbReference>
<dbReference type="Gene3D" id="3.90.320.10">
    <property type="match status" value="1"/>
</dbReference>
<dbReference type="Proteomes" id="UP000034081">
    <property type="component" value="Unassembled WGS sequence"/>
</dbReference>
<gene>
    <name evidence="2" type="ORF">UT08_C0022G0004</name>
</gene>
<dbReference type="EMBL" id="LBVL01000022">
    <property type="protein sequence ID" value="KKQ84167.1"/>
    <property type="molecule type" value="Genomic_DNA"/>
</dbReference>
<proteinExistence type="predicted"/>
<dbReference type="InterPro" id="IPR011604">
    <property type="entry name" value="PDDEXK-like_dom_sf"/>
</dbReference>
<reference evidence="2 3" key="1">
    <citation type="journal article" date="2015" name="Nature">
        <title>rRNA introns, odd ribosomes, and small enigmatic genomes across a large radiation of phyla.</title>
        <authorList>
            <person name="Brown C.T."/>
            <person name="Hug L.A."/>
            <person name="Thomas B.C."/>
            <person name="Sharon I."/>
            <person name="Castelle C.J."/>
            <person name="Singh A."/>
            <person name="Wilkins M.J."/>
            <person name="Williams K.H."/>
            <person name="Banfield J.F."/>
        </authorList>
    </citation>
    <scope>NUCLEOTIDE SEQUENCE [LARGE SCALE GENOMIC DNA]</scope>
</reference>
<dbReference type="InterPro" id="IPR038726">
    <property type="entry name" value="PDDEXK_AddAB-type"/>
</dbReference>
<protein>
    <recommendedName>
        <fullName evidence="1">PD-(D/E)XK endonuclease-like domain-containing protein</fullName>
    </recommendedName>
</protein>
<dbReference type="STRING" id="1618570.UT08_C0022G0004"/>
<sequence>MEKKYYSISKLETFDQCKLRYKFQYIDKIQVDIPTTIEAFMGNMVHDTLEKLYSLVELRLPELKEILEFYSKKWNESYTPNILIAKPYLTQEDYKKLGEKFIISYYFKHIPFNESQTIRLETEEYTPLDEERLYHVRIDRLAYKSEDVFEIHDYKTSNKPKTQKELDEDRQLAMYSVWVKNKFPNAKKIKLIWHYLVSNEQKESSRTPEQLEVLKSEVLEKAKIIESTKEFPATVNKLCNYCVFQNICPEFKKEY</sequence>
<evidence type="ECO:0000259" key="1">
    <source>
        <dbReference type="Pfam" id="PF12705"/>
    </source>
</evidence>
<evidence type="ECO:0000313" key="2">
    <source>
        <dbReference type="EMBL" id="KKQ84167.1"/>
    </source>
</evidence>
<comment type="caution">
    <text evidence="2">The sequence shown here is derived from an EMBL/GenBank/DDBJ whole genome shotgun (WGS) entry which is preliminary data.</text>
</comment>
<dbReference type="AlphaFoldDB" id="A0A0G0KZK8"/>
<accession>A0A0G0KZK8</accession>